<dbReference type="GO" id="GO:0003885">
    <property type="term" value="F:D-arabinono-1,4-lactone oxidase activity"/>
    <property type="evidence" value="ECO:0007669"/>
    <property type="project" value="InterPro"/>
</dbReference>
<dbReference type="InterPro" id="IPR016167">
    <property type="entry name" value="FAD-bd_PCMH_sub1"/>
</dbReference>
<dbReference type="InterPro" id="IPR010031">
    <property type="entry name" value="FAD_lactone_oxidase-like"/>
</dbReference>
<dbReference type="PROSITE" id="PS51387">
    <property type="entry name" value="FAD_PCMH"/>
    <property type="match status" value="1"/>
</dbReference>
<comment type="caution">
    <text evidence="4">The sequence shown here is derived from an EMBL/GenBank/DDBJ whole genome shotgun (WGS) entry which is preliminary data.</text>
</comment>
<dbReference type="PANTHER" id="PTHR43762:SF1">
    <property type="entry name" value="D-ARABINONO-1,4-LACTONE OXIDASE"/>
    <property type="match status" value="1"/>
</dbReference>
<dbReference type="InterPro" id="IPR016166">
    <property type="entry name" value="FAD-bd_PCMH"/>
</dbReference>
<dbReference type="AlphaFoldDB" id="A0A1L9BJK4"/>
<keyword evidence="5" id="KW-1185">Reference proteome</keyword>
<dbReference type="GO" id="GO:0016020">
    <property type="term" value="C:membrane"/>
    <property type="evidence" value="ECO:0007669"/>
    <property type="project" value="InterPro"/>
</dbReference>
<dbReference type="Gene3D" id="3.30.70.2520">
    <property type="match status" value="1"/>
</dbReference>
<dbReference type="OrthoDB" id="9800184at2"/>
<dbReference type="Gene3D" id="3.30.465.10">
    <property type="match status" value="1"/>
</dbReference>
<reference evidence="5" key="1">
    <citation type="submission" date="2016-11" db="EMBL/GenBank/DDBJ databases">
        <authorList>
            <person name="Shukria A."/>
            <person name="Stevens D.C."/>
        </authorList>
    </citation>
    <scope>NUCLEOTIDE SEQUENCE [LARGE SCALE GENOMIC DNA]</scope>
    <source>
        <strain evidence="5">Cbfe23</strain>
    </source>
</reference>
<evidence type="ECO:0000259" key="3">
    <source>
        <dbReference type="PROSITE" id="PS51387"/>
    </source>
</evidence>
<organism evidence="4 5">
    <name type="scientific">Cystobacter ferrugineus</name>
    <dbReference type="NCBI Taxonomy" id="83449"/>
    <lineage>
        <taxon>Bacteria</taxon>
        <taxon>Pseudomonadati</taxon>
        <taxon>Myxococcota</taxon>
        <taxon>Myxococcia</taxon>
        <taxon>Myxococcales</taxon>
        <taxon>Cystobacterineae</taxon>
        <taxon>Archangiaceae</taxon>
        <taxon>Cystobacter</taxon>
    </lineage>
</organism>
<dbReference type="Pfam" id="PF01565">
    <property type="entry name" value="FAD_binding_4"/>
    <property type="match status" value="1"/>
</dbReference>
<dbReference type="InterPro" id="IPR016169">
    <property type="entry name" value="FAD-bd_PCMH_sub2"/>
</dbReference>
<dbReference type="InterPro" id="IPR007173">
    <property type="entry name" value="ALO_C"/>
</dbReference>
<dbReference type="Pfam" id="PF04030">
    <property type="entry name" value="ALO"/>
    <property type="match status" value="1"/>
</dbReference>
<evidence type="ECO:0000313" key="4">
    <source>
        <dbReference type="EMBL" id="OJH42504.1"/>
    </source>
</evidence>
<dbReference type="RefSeq" id="WP_071896599.1">
    <property type="nucleotide sequence ID" value="NZ_MPIN01000001.1"/>
</dbReference>
<keyword evidence="1" id="KW-0274">FAD</keyword>
<evidence type="ECO:0000256" key="1">
    <source>
        <dbReference type="ARBA" id="ARBA00022827"/>
    </source>
</evidence>
<name>A0A1L9BJK4_9BACT</name>
<dbReference type="STRING" id="83449.BON30_04740"/>
<evidence type="ECO:0000313" key="5">
    <source>
        <dbReference type="Proteomes" id="UP000182229"/>
    </source>
</evidence>
<sequence>MSDVIAIGQDGFYHPLNEQQIIAIIQEARARGQQVRVRGSGHSVAAAVYTSNFQKGMARSSGFNLMLDQMRAVTFHEETATEDSMLVTAEAGCNLGQDPHDPSATSTWANSLFAQINDKGWAFPDTGGIIHQTVAGFISTGSAGGSLTDSVGDAIHAIRFIDGTGQVRYASRETNPELFRAAGVSLGLLGIITAVTFRCVRRFAIQGTEVTTSVQDCAIDLFGPGGNGKPSLQQFLEQTEYARLLWWPQQGVEKMVVWQGKRIPYDPNMKVEPYVEIGRRFDNDPLLTLLTQVLGQAAGSAFYTLVGTWPQWVHALMGNREIRLAFQDFCKKEVGKSTRLLQHLFDRPTLLAHAITHVPEVAEHSSDNGTPGGPLSVTLPADPSKLLELVGSLLAWLGKLYDEGEKLFGNELDKLLGELSEAFICWIIDKFVQDGTQTFQDYWYATLPMDNQISDVRMPTEFTELWVPLSRTQEVMQVLRKHYEEGGMAATGTYSCEIYSAKQSEYWLSPSYGEPVVRIDIFWFAYNLKDPSLSYYPQFWKLLAPYDFRPHWAKYLPDADSATGVGYLRALYPKWQEFMQLREQMDPGQLFVTDYWRWHLDIAEAVPKKAVTTSAA</sequence>
<reference evidence="4 5" key="2">
    <citation type="submission" date="2016-12" db="EMBL/GenBank/DDBJ databases">
        <title>Draft Genome Sequence of Cystobacter ferrugineus Strain Cbfe23.</title>
        <authorList>
            <person name="Akbar S."/>
            <person name="Dowd S.E."/>
            <person name="Stevens D.C."/>
        </authorList>
    </citation>
    <scope>NUCLEOTIDE SEQUENCE [LARGE SCALE GENOMIC DNA]</scope>
    <source>
        <strain evidence="4 5">Cbfe23</strain>
    </source>
</reference>
<dbReference type="Gene3D" id="1.10.45.10">
    <property type="entry name" value="Vanillyl-alcohol Oxidase, Chain A, domain 4"/>
    <property type="match status" value="1"/>
</dbReference>
<dbReference type="SUPFAM" id="SSF56176">
    <property type="entry name" value="FAD-binding/transporter-associated domain-like"/>
    <property type="match status" value="1"/>
</dbReference>
<dbReference type="InterPro" id="IPR036318">
    <property type="entry name" value="FAD-bd_PCMH-like_sf"/>
</dbReference>
<dbReference type="GO" id="GO:0071949">
    <property type="term" value="F:FAD binding"/>
    <property type="evidence" value="ECO:0007669"/>
    <property type="project" value="InterPro"/>
</dbReference>
<protein>
    <recommendedName>
        <fullName evidence="3">FAD-binding PCMH-type domain-containing protein</fullName>
    </recommendedName>
</protein>
<proteinExistence type="predicted"/>
<dbReference type="InterPro" id="IPR016171">
    <property type="entry name" value="Vanillyl_alc_oxidase_C-sub2"/>
</dbReference>
<evidence type="ECO:0000256" key="2">
    <source>
        <dbReference type="ARBA" id="ARBA00023002"/>
    </source>
</evidence>
<accession>A0A1L9BJK4</accession>
<feature type="domain" description="FAD-binding PCMH-type" evidence="3">
    <location>
        <begin position="5"/>
        <end position="202"/>
    </location>
</feature>
<dbReference type="InterPro" id="IPR006094">
    <property type="entry name" value="Oxid_FAD_bind_N"/>
</dbReference>
<dbReference type="PIRSF" id="PIRSF000136">
    <property type="entry name" value="LGO_GLO"/>
    <property type="match status" value="1"/>
</dbReference>
<keyword evidence="2" id="KW-0560">Oxidoreductase</keyword>
<dbReference type="Gene3D" id="3.30.43.10">
    <property type="entry name" value="Uridine Diphospho-n-acetylenolpyruvylglucosamine Reductase, domain 2"/>
    <property type="match status" value="1"/>
</dbReference>
<keyword evidence="1" id="KW-0285">Flavoprotein</keyword>
<dbReference type="EMBL" id="MPIN01000001">
    <property type="protein sequence ID" value="OJH42504.1"/>
    <property type="molecule type" value="Genomic_DNA"/>
</dbReference>
<dbReference type="Proteomes" id="UP000182229">
    <property type="component" value="Unassembled WGS sequence"/>
</dbReference>
<dbReference type="PANTHER" id="PTHR43762">
    <property type="entry name" value="L-GULONOLACTONE OXIDASE"/>
    <property type="match status" value="1"/>
</dbReference>
<gene>
    <name evidence="4" type="ORF">BON30_04740</name>
</gene>